<dbReference type="AlphaFoldDB" id="A0A917IYT6"/>
<gene>
    <name evidence="1" type="ORF">GCM10011379_26870</name>
</gene>
<organism evidence="1 2">
    <name type="scientific">Filimonas zeae</name>
    <dbReference type="NCBI Taxonomy" id="1737353"/>
    <lineage>
        <taxon>Bacteria</taxon>
        <taxon>Pseudomonadati</taxon>
        <taxon>Bacteroidota</taxon>
        <taxon>Chitinophagia</taxon>
        <taxon>Chitinophagales</taxon>
        <taxon>Chitinophagaceae</taxon>
        <taxon>Filimonas</taxon>
    </lineage>
</organism>
<evidence type="ECO:0000313" key="2">
    <source>
        <dbReference type="Proteomes" id="UP000627292"/>
    </source>
</evidence>
<dbReference type="Proteomes" id="UP000627292">
    <property type="component" value="Unassembled WGS sequence"/>
</dbReference>
<name>A0A917IYT6_9BACT</name>
<keyword evidence="2" id="KW-1185">Reference proteome</keyword>
<evidence type="ECO:0000313" key="1">
    <source>
        <dbReference type="EMBL" id="GGH69502.1"/>
    </source>
</evidence>
<dbReference type="RefSeq" id="WP_188953037.1">
    <property type="nucleotide sequence ID" value="NZ_BMIB01000003.1"/>
</dbReference>
<protein>
    <submittedName>
        <fullName evidence="1">Uncharacterized protein</fullName>
    </submittedName>
</protein>
<comment type="caution">
    <text evidence="1">The sequence shown here is derived from an EMBL/GenBank/DDBJ whole genome shotgun (WGS) entry which is preliminary data.</text>
</comment>
<reference evidence="1" key="1">
    <citation type="journal article" date="2014" name="Int. J. Syst. Evol. Microbiol.">
        <title>Complete genome sequence of Corynebacterium casei LMG S-19264T (=DSM 44701T), isolated from a smear-ripened cheese.</title>
        <authorList>
            <consortium name="US DOE Joint Genome Institute (JGI-PGF)"/>
            <person name="Walter F."/>
            <person name="Albersmeier A."/>
            <person name="Kalinowski J."/>
            <person name="Ruckert C."/>
        </authorList>
    </citation>
    <scope>NUCLEOTIDE SEQUENCE</scope>
    <source>
        <strain evidence="1">CGMCC 1.15290</strain>
    </source>
</reference>
<reference evidence="1" key="2">
    <citation type="submission" date="2020-09" db="EMBL/GenBank/DDBJ databases">
        <authorList>
            <person name="Sun Q."/>
            <person name="Zhou Y."/>
        </authorList>
    </citation>
    <scope>NUCLEOTIDE SEQUENCE</scope>
    <source>
        <strain evidence="1">CGMCC 1.15290</strain>
    </source>
</reference>
<proteinExistence type="predicted"/>
<accession>A0A917IYT6</accession>
<dbReference type="EMBL" id="BMIB01000003">
    <property type="protein sequence ID" value="GGH69502.1"/>
    <property type="molecule type" value="Genomic_DNA"/>
</dbReference>
<sequence>MEIDFAQLIPEIQEASCDQKGFTQLKRITLTLQGFLVIANCRNGIFGKEPLENLRNIYQKLNKQKTGNNNGLPDLKEKLIRQINHYQTTITMDVAPVVAAFTEAEEEAEATHMALAM</sequence>